<evidence type="ECO:0000259" key="4">
    <source>
        <dbReference type="PROSITE" id="PS51858"/>
    </source>
</evidence>
<organism evidence="5 6">
    <name type="scientific">Effrenium voratum</name>
    <dbReference type="NCBI Taxonomy" id="2562239"/>
    <lineage>
        <taxon>Eukaryota</taxon>
        <taxon>Sar</taxon>
        <taxon>Alveolata</taxon>
        <taxon>Dinophyceae</taxon>
        <taxon>Suessiales</taxon>
        <taxon>Symbiodiniaceae</taxon>
        <taxon>Effrenium</taxon>
    </lineage>
</organism>
<proteinExistence type="inferred from homology"/>
<protein>
    <recommendedName>
        <fullName evidence="4">PPPDE domain-containing protein</fullName>
    </recommendedName>
</protein>
<evidence type="ECO:0000256" key="3">
    <source>
        <dbReference type="ARBA" id="ARBA00022801"/>
    </source>
</evidence>
<gene>
    <name evidence="5" type="ORF">EVOR1521_LOCUS28225</name>
</gene>
<keyword evidence="6" id="KW-1185">Reference proteome</keyword>
<comment type="similarity">
    <text evidence="1">Belongs to the DeSI family.</text>
</comment>
<dbReference type="GO" id="GO:0006508">
    <property type="term" value="P:proteolysis"/>
    <property type="evidence" value="ECO:0007669"/>
    <property type="project" value="UniProtKB-KW"/>
</dbReference>
<keyword evidence="2" id="KW-0645">Protease</keyword>
<dbReference type="SMART" id="SM01179">
    <property type="entry name" value="DUF862"/>
    <property type="match status" value="1"/>
</dbReference>
<dbReference type="Pfam" id="PF05903">
    <property type="entry name" value="Peptidase_C97"/>
    <property type="match status" value="1"/>
</dbReference>
<name>A0AA36JJI6_9DINO</name>
<dbReference type="GO" id="GO:0008233">
    <property type="term" value="F:peptidase activity"/>
    <property type="evidence" value="ECO:0007669"/>
    <property type="project" value="UniProtKB-KW"/>
</dbReference>
<dbReference type="GO" id="GO:0070646">
    <property type="term" value="P:protein modification by small protein removal"/>
    <property type="evidence" value="ECO:0007669"/>
    <property type="project" value="TreeGrafter"/>
</dbReference>
<evidence type="ECO:0000313" key="6">
    <source>
        <dbReference type="Proteomes" id="UP001178507"/>
    </source>
</evidence>
<dbReference type="PANTHER" id="PTHR12378">
    <property type="entry name" value="DESUMOYLATING ISOPEPTIDASE"/>
    <property type="match status" value="1"/>
</dbReference>
<keyword evidence="3" id="KW-0378">Hydrolase</keyword>
<evidence type="ECO:0000256" key="2">
    <source>
        <dbReference type="ARBA" id="ARBA00022670"/>
    </source>
</evidence>
<dbReference type="InterPro" id="IPR042266">
    <property type="entry name" value="PPPDE_sf"/>
</dbReference>
<accession>A0AA36JJI6</accession>
<reference evidence="5" key="1">
    <citation type="submission" date="2023-08" db="EMBL/GenBank/DDBJ databases">
        <authorList>
            <person name="Chen Y."/>
            <person name="Shah S."/>
            <person name="Dougan E. K."/>
            <person name="Thang M."/>
            <person name="Chan C."/>
        </authorList>
    </citation>
    <scope>NUCLEOTIDE SEQUENCE</scope>
</reference>
<evidence type="ECO:0000313" key="5">
    <source>
        <dbReference type="EMBL" id="CAJ1406201.1"/>
    </source>
</evidence>
<evidence type="ECO:0000256" key="1">
    <source>
        <dbReference type="ARBA" id="ARBA00008140"/>
    </source>
</evidence>
<dbReference type="InterPro" id="IPR008580">
    <property type="entry name" value="PPPDE_dom"/>
</dbReference>
<comment type="caution">
    <text evidence="5">The sequence shown here is derived from an EMBL/GenBank/DDBJ whole genome shotgun (WGS) entry which is preliminary data.</text>
</comment>
<sequence>MRFFSTKAKKPHTYQVVLAASELGPYVPGLGQAFHTSVLVDNVEYEFSGQGICLSRGPASHERFTRGHELIELGGTVRSPKEMMAMLTAYFRPGTYDLLRKNCNSFTSCALHFLLGAMLDPKYSSMESCAVTVSSYIDLVSLIMPNYQPNPNAEGFCVEHVRRDINYHEQKAAQGAKAKAPSRAWILVVGLRRRRANGAIDLPQDCAAQPQAEGEGWRPAAQYEHWY</sequence>
<dbReference type="PROSITE" id="PS51858">
    <property type="entry name" value="PPPDE"/>
    <property type="match status" value="1"/>
</dbReference>
<dbReference type="EMBL" id="CAUJNA010003619">
    <property type="protein sequence ID" value="CAJ1406201.1"/>
    <property type="molecule type" value="Genomic_DNA"/>
</dbReference>
<dbReference type="Gene3D" id="3.90.1720.30">
    <property type="entry name" value="PPPDE domains"/>
    <property type="match status" value="1"/>
</dbReference>
<dbReference type="AlphaFoldDB" id="A0AA36JJI6"/>
<feature type="domain" description="PPPDE" evidence="4">
    <location>
        <begin position="14"/>
        <end position="124"/>
    </location>
</feature>
<dbReference type="Proteomes" id="UP001178507">
    <property type="component" value="Unassembled WGS sequence"/>
</dbReference>